<accession>A0A7V9A5A8</accession>
<dbReference type="Pfam" id="PF11236">
    <property type="entry name" value="DUF3037"/>
    <property type="match status" value="1"/>
</dbReference>
<evidence type="ECO:0008006" key="3">
    <source>
        <dbReference type="Google" id="ProtNLM"/>
    </source>
</evidence>
<dbReference type="RefSeq" id="WP_207394596.1">
    <property type="nucleotide sequence ID" value="NZ_JABRWO010000001.1"/>
</dbReference>
<dbReference type="EMBL" id="JABRWO010000001">
    <property type="protein sequence ID" value="MBA2113077.1"/>
    <property type="molecule type" value="Genomic_DNA"/>
</dbReference>
<sequence>MIKQTTTPVKGYYSLVQFCPDYSRMEVVNVGIVLFCPDAGFLQARMSSNNSRAKKLVKTGELKVAALTAAKNSLANRFVHDRQSFASVEDLNNFALTLGNELRLTEPRPVKVRTPSEDLARLFNELVEETRKVAAMEVFQEPHFPELDATFRELAIQRRAKLDFEITVPILRRKLSVPYGYQNGVFNLVVTKEFSARDKTAMDSAMELAMEGDQVYKNGLKKPNDSRLIVVSSFNSDSDNSLITDVDSLLRQYQVRSVLPDTLGSFLHEVRTSAH</sequence>
<comment type="caution">
    <text evidence="1">The sequence shown here is derived from an EMBL/GenBank/DDBJ whole genome shotgun (WGS) entry which is preliminary data.</text>
</comment>
<dbReference type="Proteomes" id="UP000551616">
    <property type="component" value="Unassembled WGS sequence"/>
</dbReference>
<dbReference type="AlphaFoldDB" id="A0A7V9A5A8"/>
<keyword evidence="2" id="KW-1185">Reference proteome</keyword>
<evidence type="ECO:0000313" key="1">
    <source>
        <dbReference type="EMBL" id="MBA2113077.1"/>
    </source>
</evidence>
<organism evidence="1 2">
    <name type="scientific">Bremerella alba</name>
    <dbReference type="NCBI Taxonomy" id="980252"/>
    <lineage>
        <taxon>Bacteria</taxon>
        <taxon>Pseudomonadati</taxon>
        <taxon>Planctomycetota</taxon>
        <taxon>Planctomycetia</taxon>
        <taxon>Pirellulales</taxon>
        <taxon>Pirellulaceae</taxon>
        <taxon>Bremerella</taxon>
    </lineage>
</organism>
<gene>
    <name evidence="1" type="ORF">HOV93_02240</name>
</gene>
<evidence type="ECO:0000313" key="2">
    <source>
        <dbReference type="Proteomes" id="UP000551616"/>
    </source>
</evidence>
<reference evidence="1 2" key="1">
    <citation type="submission" date="2020-05" db="EMBL/GenBank/DDBJ databases">
        <title>Bremerella alba sp. nov., a novel planctomycete isolated from the surface of the macroalga Fucus spiralis.</title>
        <authorList>
            <person name="Godinho O."/>
            <person name="Botelho R."/>
            <person name="Albuquerque L."/>
            <person name="Wiegand S."/>
            <person name="Da Costa M.S."/>
            <person name="Lobo-Da-Cunha A."/>
            <person name="Jogler C."/>
            <person name="Lage O.M."/>
        </authorList>
    </citation>
    <scope>NUCLEOTIDE SEQUENCE [LARGE SCALE GENOMIC DNA]</scope>
    <source>
        <strain evidence="1 2">FF15</strain>
    </source>
</reference>
<dbReference type="InterPro" id="IPR021398">
    <property type="entry name" value="DUF3037"/>
</dbReference>
<name>A0A7V9A5A8_9BACT</name>
<protein>
    <recommendedName>
        <fullName evidence="3">DUF3037 domain-containing protein</fullName>
    </recommendedName>
</protein>
<proteinExistence type="predicted"/>